<dbReference type="RefSeq" id="WP_240831575.1">
    <property type="nucleotide sequence ID" value="NZ_JAKWBL010000004.1"/>
</dbReference>
<organism evidence="1 2">
    <name type="scientific">Niabella ginsengisoli</name>
    <dbReference type="NCBI Taxonomy" id="522298"/>
    <lineage>
        <taxon>Bacteria</taxon>
        <taxon>Pseudomonadati</taxon>
        <taxon>Bacteroidota</taxon>
        <taxon>Chitinophagia</taxon>
        <taxon>Chitinophagales</taxon>
        <taxon>Chitinophagaceae</taxon>
        <taxon>Niabella</taxon>
    </lineage>
</organism>
<gene>
    <name evidence="1" type="ORF">MKP09_17290</name>
</gene>
<accession>A0ABS9SML5</accession>
<evidence type="ECO:0000313" key="1">
    <source>
        <dbReference type="EMBL" id="MCH5599531.1"/>
    </source>
</evidence>
<protein>
    <submittedName>
        <fullName evidence="1">Uncharacterized protein</fullName>
    </submittedName>
</protein>
<dbReference type="Proteomes" id="UP001202248">
    <property type="component" value="Unassembled WGS sequence"/>
</dbReference>
<comment type="caution">
    <text evidence="1">The sequence shown here is derived from an EMBL/GenBank/DDBJ whole genome shotgun (WGS) entry which is preliminary data.</text>
</comment>
<proteinExistence type="predicted"/>
<evidence type="ECO:0000313" key="2">
    <source>
        <dbReference type="Proteomes" id="UP001202248"/>
    </source>
</evidence>
<keyword evidence="2" id="KW-1185">Reference proteome</keyword>
<sequence length="69" mass="8082">MIDNSVVPLLNDFYQLTGHPVLLPKFAFYQGHLNAYNRDYWKEDSAGILFEDEKNIKKVRKIMAVSKNH</sequence>
<name>A0ABS9SML5_9BACT</name>
<dbReference type="EMBL" id="JAKWBL010000004">
    <property type="protein sequence ID" value="MCH5599531.1"/>
    <property type="molecule type" value="Genomic_DNA"/>
</dbReference>
<reference evidence="1 2" key="1">
    <citation type="submission" date="2022-02" db="EMBL/GenBank/DDBJ databases">
        <authorList>
            <person name="Min J."/>
        </authorList>
    </citation>
    <scope>NUCLEOTIDE SEQUENCE [LARGE SCALE GENOMIC DNA]</scope>
    <source>
        <strain evidence="1 2">GR10-1</strain>
    </source>
</reference>